<proteinExistence type="predicted"/>
<evidence type="ECO:0000313" key="2">
    <source>
        <dbReference type="EMBL" id="KAI0292225.1"/>
    </source>
</evidence>
<dbReference type="EMBL" id="WTXG01000127">
    <property type="protein sequence ID" value="KAI0292225.1"/>
    <property type="molecule type" value="Genomic_DNA"/>
</dbReference>
<organism evidence="2 3">
    <name type="scientific">Multifurca ochricompacta</name>
    <dbReference type="NCBI Taxonomy" id="376703"/>
    <lineage>
        <taxon>Eukaryota</taxon>
        <taxon>Fungi</taxon>
        <taxon>Dikarya</taxon>
        <taxon>Basidiomycota</taxon>
        <taxon>Agaricomycotina</taxon>
        <taxon>Agaricomycetes</taxon>
        <taxon>Russulales</taxon>
        <taxon>Russulaceae</taxon>
        <taxon>Multifurca</taxon>
    </lineage>
</organism>
<feature type="compositionally biased region" description="Low complexity" evidence="1">
    <location>
        <begin position="13"/>
        <end position="27"/>
    </location>
</feature>
<dbReference type="AlphaFoldDB" id="A0AAD4LWE3"/>
<evidence type="ECO:0000313" key="3">
    <source>
        <dbReference type="Proteomes" id="UP001203297"/>
    </source>
</evidence>
<feature type="compositionally biased region" description="Basic and acidic residues" evidence="1">
    <location>
        <begin position="258"/>
        <end position="277"/>
    </location>
</feature>
<name>A0AAD4LWE3_9AGAM</name>
<feature type="region of interest" description="Disordered" evidence="1">
    <location>
        <begin position="248"/>
        <end position="277"/>
    </location>
</feature>
<keyword evidence="3" id="KW-1185">Reference proteome</keyword>
<gene>
    <name evidence="2" type="ORF">B0F90DRAFT_281163</name>
</gene>
<sequence>MQPYSELANWDGSLSVRVPPSASSLSSPPTPTNRFGDISVMHSPPPPPSLTLIDKGISLLSQTDRDHTQPQSPSIYDIYHKFLPQSNQQANRPIAHPFTTSSDPSFPFEPPSHALFPLNGHELVLSQQERQIMADITLDPDDPTACTWTENDASLSNKDSNSKLFQTRSQSATAVTQRPVPTPTAVASVSASVSPSPFAPPASIAVPPASSSSSSKETNKLAEVKIMYPHNLATFVGLKERTTTENVINHTSPSASRGGEEAKLRDPSLKASLQRRESTRPCEIEMLVVNSHDLDPSQVCLSCNPVLPSVRLYAYVVV</sequence>
<reference evidence="2" key="1">
    <citation type="journal article" date="2022" name="New Phytol.">
        <title>Evolutionary transition to the ectomycorrhizal habit in the genomes of a hyperdiverse lineage of mushroom-forming fungi.</title>
        <authorList>
            <person name="Looney B."/>
            <person name="Miyauchi S."/>
            <person name="Morin E."/>
            <person name="Drula E."/>
            <person name="Courty P.E."/>
            <person name="Kohler A."/>
            <person name="Kuo A."/>
            <person name="LaButti K."/>
            <person name="Pangilinan J."/>
            <person name="Lipzen A."/>
            <person name="Riley R."/>
            <person name="Andreopoulos W."/>
            <person name="He G."/>
            <person name="Johnson J."/>
            <person name="Nolan M."/>
            <person name="Tritt A."/>
            <person name="Barry K.W."/>
            <person name="Grigoriev I.V."/>
            <person name="Nagy L.G."/>
            <person name="Hibbett D."/>
            <person name="Henrissat B."/>
            <person name="Matheny P.B."/>
            <person name="Labbe J."/>
            <person name="Martin F.M."/>
        </authorList>
    </citation>
    <scope>NUCLEOTIDE SEQUENCE</scope>
    <source>
        <strain evidence="2">BPL690</strain>
    </source>
</reference>
<feature type="region of interest" description="Disordered" evidence="1">
    <location>
        <begin position="1"/>
        <end position="49"/>
    </location>
</feature>
<comment type="caution">
    <text evidence="2">The sequence shown here is derived from an EMBL/GenBank/DDBJ whole genome shotgun (WGS) entry which is preliminary data.</text>
</comment>
<protein>
    <submittedName>
        <fullName evidence="2">Uncharacterized protein</fullName>
    </submittedName>
</protein>
<accession>A0AAD4LWE3</accession>
<evidence type="ECO:0000256" key="1">
    <source>
        <dbReference type="SAM" id="MobiDB-lite"/>
    </source>
</evidence>
<dbReference type="Proteomes" id="UP001203297">
    <property type="component" value="Unassembled WGS sequence"/>
</dbReference>